<comment type="caution">
    <text evidence="2">The sequence shown here is derived from an EMBL/GenBank/DDBJ whole genome shotgun (WGS) entry which is preliminary data.</text>
</comment>
<evidence type="ECO:0000313" key="2">
    <source>
        <dbReference type="EMBL" id="CAK9110985.1"/>
    </source>
</evidence>
<feature type="compositionally biased region" description="Acidic residues" evidence="1">
    <location>
        <begin position="156"/>
        <end position="178"/>
    </location>
</feature>
<reference evidence="2 3" key="1">
    <citation type="submission" date="2024-02" db="EMBL/GenBank/DDBJ databases">
        <authorList>
            <person name="Chen Y."/>
            <person name="Shah S."/>
            <person name="Dougan E. K."/>
            <person name="Thang M."/>
            <person name="Chan C."/>
        </authorList>
    </citation>
    <scope>NUCLEOTIDE SEQUENCE [LARGE SCALE GENOMIC DNA]</scope>
</reference>
<evidence type="ECO:0000313" key="3">
    <source>
        <dbReference type="Proteomes" id="UP001642484"/>
    </source>
</evidence>
<proteinExistence type="predicted"/>
<protein>
    <submittedName>
        <fullName evidence="2">Uncharacterized protein</fullName>
    </submittedName>
</protein>
<feature type="compositionally biased region" description="Basic and acidic residues" evidence="1">
    <location>
        <begin position="256"/>
        <end position="277"/>
    </location>
</feature>
<feature type="region of interest" description="Disordered" evidence="1">
    <location>
        <begin position="204"/>
        <end position="361"/>
    </location>
</feature>
<feature type="compositionally biased region" description="Pro residues" evidence="1">
    <location>
        <begin position="206"/>
        <end position="217"/>
    </location>
</feature>
<accession>A0ABP0SFF0</accession>
<feature type="region of interest" description="Disordered" evidence="1">
    <location>
        <begin position="145"/>
        <end position="178"/>
    </location>
</feature>
<sequence>MGDNVSAENDGARVLMNLSDMAQQWETSAAVREYLRKAEGADQQFLFTDKFQVNVKSACEEHVYGILKPLVLRRAETPLQAQPHIVPLREQIGLLYKKLGIIADKDQIYLDSWYMKKLRAFIQMKVRKQLVTTVEVDQVNQRLEERRAKASPTEPTADEDAWEESDKEDADGEQSDSDVEIVGAEIVPLDPSGKDVVPVALEATSPVPPADSQPSPRPLQQEVAEVARLPVPEDAPAGDSMTEEDQEQLRAFNLLEDAKSRLQESDQDGQELKCEKTGDEEEHAGNGDAGQKGGEEGEYPVKLLTRNDQLSMKKSKKDARKNKMAENKRAKGGCSQEGEEGEEGEEWEEEEGQESPEEQEAKVAFTTEAPEPASCGLAQFFIDFAKSVGGSGIKTTSPKYKSSVRAGLADLKECAYNMYWTKCSCGLRIQNAYDAFYFSFVTSSAENSYKMAVAAKCCEICAQGFEDRDPDFTDGDDGFGPKFQKVKYNAKMALHLLANEEPDFTGGFQMVEYFAGHGNLSKAMKLAGLRTASLDIEYRGWEKGKSYKSNAMDFTSALPFAALPDRQELPRDDCSEVFKLDRGKPGEYPMPFAQKLVDLYLDLVTSPRGQAPYPDPVPPALQSYQCLPEDCEGLRWAQLDAVYNYLRRGKDLEIPAHWRRFVPPPAPENPE</sequence>
<feature type="compositionally biased region" description="Acidic residues" evidence="1">
    <location>
        <begin position="337"/>
        <end position="358"/>
    </location>
</feature>
<organism evidence="2 3">
    <name type="scientific">Durusdinium trenchii</name>
    <dbReference type="NCBI Taxonomy" id="1381693"/>
    <lineage>
        <taxon>Eukaryota</taxon>
        <taxon>Sar</taxon>
        <taxon>Alveolata</taxon>
        <taxon>Dinophyceae</taxon>
        <taxon>Suessiales</taxon>
        <taxon>Symbiodiniaceae</taxon>
        <taxon>Durusdinium</taxon>
    </lineage>
</organism>
<evidence type="ECO:0000256" key="1">
    <source>
        <dbReference type="SAM" id="MobiDB-lite"/>
    </source>
</evidence>
<gene>
    <name evidence="2" type="ORF">CCMP2556_LOCUS51552</name>
</gene>
<keyword evidence="3" id="KW-1185">Reference proteome</keyword>
<dbReference type="EMBL" id="CAXAMN010027473">
    <property type="protein sequence ID" value="CAK9110985.1"/>
    <property type="molecule type" value="Genomic_DNA"/>
</dbReference>
<dbReference type="Proteomes" id="UP001642484">
    <property type="component" value="Unassembled WGS sequence"/>
</dbReference>
<name>A0ABP0SFF0_9DINO</name>